<sequence length="29" mass="3333">MGCCNSSPSMEDPPPHRMFIKTMEEVIHK</sequence>
<gene>
    <name evidence="1" type="primary">BnaC03g47430D</name>
    <name evidence="1" type="ORF">GSBRNA2T00125054001</name>
</gene>
<dbReference type="AlphaFoldDB" id="A0A078F4A1"/>
<dbReference type="EMBL" id="LK031981">
    <property type="protein sequence ID" value="CDY07879.1"/>
    <property type="molecule type" value="Genomic_DNA"/>
</dbReference>
<name>A0A078F4A1_BRANA</name>
<accession>A0A078F4A1</accession>
<evidence type="ECO:0000313" key="2">
    <source>
        <dbReference type="Proteomes" id="UP000028999"/>
    </source>
</evidence>
<protein>
    <submittedName>
        <fullName evidence="1">BnaC03g47430D protein</fullName>
    </submittedName>
</protein>
<proteinExistence type="predicted"/>
<dbReference type="Proteomes" id="UP000028999">
    <property type="component" value="Unassembled WGS sequence"/>
</dbReference>
<reference evidence="1 2" key="1">
    <citation type="journal article" date="2014" name="Science">
        <title>Plant genetics. Early allopolyploid evolution in the post-Neolithic Brassica napus oilseed genome.</title>
        <authorList>
            <person name="Chalhoub B."/>
            <person name="Denoeud F."/>
            <person name="Liu S."/>
            <person name="Parkin I.A."/>
            <person name="Tang H."/>
            <person name="Wang X."/>
            <person name="Chiquet J."/>
            <person name="Belcram H."/>
            <person name="Tong C."/>
            <person name="Samans B."/>
            <person name="Correa M."/>
            <person name="Da Silva C."/>
            <person name="Just J."/>
            <person name="Falentin C."/>
            <person name="Koh C.S."/>
            <person name="Le Clainche I."/>
            <person name="Bernard M."/>
            <person name="Bento P."/>
            <person name="Noel B."/>
            <person name="Labadie K."/>
            <person name="Alberti A."/>
            <person name="Charles M."/>
            <person name="Arnaud D."/>
            <person name="Guo H."/>
            <person name="Daviaud C."/>
            <person name="Alamery S."/>
            <person name="Jabbari K."/>
            <person name="Zhao M."/>
            <person name="Edger P.P."/>
            <person name="Chelaifa H."/>
            <person name="Tack D."/>
            <person name="Lassalle G."/>
            <person name="Mestiri I."/>
            <person name="Schnel N."/>
            <person name="Le Paslier M.C."/>
            <person name="Fan G."/>
            <person name="Renault V."/>
            <person name="Bayer P.E."/>
            <person name="Golicz A.A."/>
            <person name="Manoli S."/>
            <person name="Lee T.H."/>
            <person name="Thi V.H."/>
            <person name="Chalabi S."/>
            <person name="Hu Q."/>
            <person name="Fan C."/>
            <person name="Tollenaere R."/>
            <person name="Lu Y."/>
            <person name="Battail C."/>
            <person name="Shen J."/>
            <person name="Sidebottom C.H."/>
            <person name="Wang X."/>
            <person name="Canaguier A."/>
            <person name="Chauveau A."/>
            <person name="Berard A."/>
            <person name="Deniot G."/>
            <person name="Guan M."/>
            <person name="Liu Z."/>
            <person name="Sun F."/>
            <person name="Lim Y.P."/>
            <person name="Lyons E."/>
            <person name="Town C.D."/>
            <person name="Bancroft I."/>
            <person name="Wang X."/>
            <person name="Meng J."/>
            <person name="Ma J."/>
            <person name="Pires J.C."/>
            <person name="King G.J."/>
            <person name="Brunel D."/>
            <person name="Delourme R."/>
            <person name="Renard M."/>
            <person name="Aury J.M."/>
            <person name="Adams K.L."/>
            <person name="Batley J."/>
            <person name="Snowdon R.J."/>
            <person name="Tost J."/>
            <person name="Edwards D."/>
            <person name="Zhou Y."/>
            <person name="Hua W."/>
            <person name="Sharpe A.G."/>
            <person name="Paterson A.H."/>
            <person name="Guan C."/>
            <person name="Wincker P."/>
        </authorList>
    </citation>
    <scope>NUCLEOTIDE SEQUENCE [LARGE SCALE GENOMIC DNA]</scope>
    <source>
        <strain evidence="2">cv. Darmor-bzh</strain>
    </source>
</reference>
<keyword evidence="2" id="KW-1185">Reference proteome</keyword>
<evidence type="ECO:0000313" key="1">
    <source>
        <dbReference type="EMBL" id="CDY07879.1"/>
    </source>
</evidence>
<dbReference type="Gramene" id="CDY07879">
    <property type="protein sequence ID" value="CDY07879"/>
    <property type="gene ID" value="GSBRNA2T00125054001"/>
</dbReference>
<dbReference type="PaxDb" id="3708-A0A078F4A1"/>
<organism evidence="1 2">
    <name type="scientific">Brassica napus</name>
    <name type="common">Rape</name>
    <dbReference type="NCBI Taxonomy" id="3708"/>
    <lineage>
        <taxon>Eukaryota</taxon>
        <taxon>Viridiplantae</taxon>
        <taxon>Streptophyta</taxon>
        <taxon>Embryophyta</taxon>
        <taxon>Tracheophyta</taxon>
        <taxon>Spermatophyta</taxon>
        <taxon>Magnoliopsida</taxon>
        <taxon>eudicotyledons</taxon>
        <taxon>Gunneridae</taxon>
        <taxon>Pentapetalae</taxon>
        <taxon>rosids</taxon>
        <taxon>malvids</taxon>
        <taxon>Brassicales</taxon>
        <taxon>Brassicaceae</taxon>
        <taxon>Brassiceae</taxon>
        <taxon>Brassica</taxon>
    </lineage>
</organism>